<dbReference type="Proteomes" id="UP001152320">
    <property type="component" value="Chromosome 2"/>
</dbReference>
<comment type="caution">
    <text evidence="3">The sequence shown here is derived from an EMBL/GenBank/DDBJ whole genome shotgun (WGS) entry which is preliminary data.</text>
</comment>
<dbReference type="Pfam" id="PF14240">
    <property type="entry name" value="YHYH"/>
    <property type="match status" value="1"/>
</dbReference>
<dbReference type="OrthoDB" id="197925at2759"/>
<proteinExistence type="predicted"/>
<dbReference type="PANTHER" id="PTHR30289:SF8">
    <property type="entry name" value="YHYH DOMAIN-CONTAINING PROTEIN"/>
    <property type="match status" value="1"/>
</dbReference>
<name>A0A9Q1HE67_HOLLE</name>
<reference evidence="3" key="1">
    <citation type="submission" date="2021-10" db="EMBL/GenBank/DDBJ databases">
        <title>Tropical sea cucumber genome reveals ecological adaptation and Cuvierian tubules defense mechanism.</title>
        <authorList>
            <person name="Chen T."/>
        </authorList>
    </citation>
    <scope>NUCLEOTIDE SEQUENCE</scope>
    <source>
        <strain evidence="3">Nanhai2018</strain>
        <tissue evidence="3">Muscle</tissue>
    </source>
</reference>
<dbReference type="AlphaFoldDB" id="A0A9Q1HE67"/>
<feature type="domain" description="YHYH" evidence="2">
    <location>
        <begin position="18"/>
        <end position="76"/>
    </location>
</feature>
<keyword evidence="4" id="KW-1185">Reference proteome</keyword>
<gene>
    <name evidence="3" type="ORF">HOLleu_04908</name>
</gene>
<evidence type="ECO:0000259" key="2">
    <source>
        <dbReference type="Pfam" id="PF14240"/>
    </source>
</evidence>
<feature type="compositionally biased region" description="Polar residues" evidence="1">
    <location>
        <begin position="143"/>
        <end position="155"/>
    </location>
</feature>
<feature type="region of interest" description="Disordered" evidence="1">
    <location>
        <begin position="143"/>
        <end position="177"/>
    </location>
</feature>
<sequence length="208" mass="23356">MAVNGVIMYNPWDADGDNAVEGEGRERFDQCDGHPDKRGTYHYHKMPSSCLFEIEEGVSSPLIGVAFDGFAIYGPNDENGNRLTSADLDECHGRVNSNSVYQYHTTSDFPYILGCYKGTPVRRAMGNCYFASDADNEGDIVSSNTQVQSQGPTTRPNRKVGGRVEREERRQKREVSSHAVPMLPANLFKRRLPSGYKKWLSDIVFHRV</sequence>
<evidence type="ECO:0000313" key="4">
    <source>
        <dbReference type="Proteomes" id="UP001152320"/>
    </source>
</evidence>
<evidence type="ECO:0000313" key="3">
    <source>
        <dbReference type="EMBL" id="KAJ8046287.1"/>
    </source>
</evidence>
<dbReference type="PANTHER" id="PTHR30289">
    <property type="entry name" value="UNCHARACTERIZED PROTEIN YBCL-RELATED"/>
    <property type="match status" value="1"/>
</dbReference>
<dbReference type="EMBL" id="JAIZAY010000002">
    <property type="protein sequence ID" value="KAJ8046287.1"/>
    <property type="molecule type" value="Genomic_DNA"/>
</dbReference>
<evidence type="ECO:0000256" key="1">
    <source>
        <dbReference type="SAM" id="MobiDB-lite"/>
    </source>
</evidence>
<accession>A0A9Q1HE67</accession>
<feature type="compositionally biased region" description="Basic and acidic residues" evidence="1">
    <location>
        <begin position="162"/>
        <end position="176"/>
    </location>
</feature>
<protein>
    <recommendedName>
        <fullName evidence="2">YHYH domain-containing protein</fullName>
    </recommendedName>
</protein>
<organism evidence="3 4">
    <name type="scientific">Holothuria leucospilota</name>
    <name type="common">Black long sea cucumber</name>
    <name type="synonym">Mertensiothuria leucospilota</name>
    <dbReference type="NCBI Taxonomy" id="206669"/>
    <lineage>
        <taxon>Eukaryota</taxon>
        <taxon>Metazoa</taxon>
        <taxon>Echinodermata</taxon>
        <taxon>Eleutherozoa</taxon>
        <taxon>Echinozoa</taxon>
        <taxon>Holothuroidea</taxon>
        <taxon>Aspidochirotacea</taxon>
        <taxon>Aspidochirotida</taxon>
        <taxon>Holothuriidae</taxon>
        <taxon>Holothuria</taxon>
    </lineage>
</organism>
<dbReference type="InterPro" id="IPR025924">
    <property type="entry name" value="YHYH_dom"/>
</dbReference>